<evidence type="ECO:0000259" key="15">
    <source>
        <dbReference type="PROSITE" id="PS50192"/>
    </source>
</evidence>
<dbReference type="SMART" id="SM00304">
    <property type="entry name" value="HAMP"/>
    <property type="match status" value="1"/>
</dbReference>
<dbReference type="InterPro" id="IPR003122">
    <property type="entry name" value="Tar_rcpt_lig-bd"/>
</dbReference>
<dbReference type="PROSITE" id="PS50885">
    <property type="entry name" value="HAMP"/>
    <property type="match status" value="1"/>
</dbReference>
<evidence type="ECO:0000259" key="16">
    <source>
        <dbReference type="PROSITE" id="PS50885"/>
    </source>
</evidence>
<evidence type="ECO:0000256" key="8">
    <source>
        <dbReference type="ARBA" id="ARBA00023136"/>
    </source>
</evidence>
<evidence type="ECO:0000256" key="13">
    <source>
        <dbReference type="SAM" id="Phobius"/>
    </source>
</evidence>
<evidence type="ECO:0000256" key="4">
    <source>
        <dbReference type="ARBA" id="ARBA00022500"/>
    </source>
</evidence>
<keyword evidence="2" id="KW-1003">Cell membrane</keyword>
<evidence type="ECO:0000256" key="12">
    <source>
        <dbReference type="SAM" id="Coils"/>
    </source>
</evidence>
<keyword evidence="9 11" id="KW-0807">Transducer</keyword>
<evidence type="ECO:0000256" key="5">
    <source>
        <dbReference type="ARBA" id="ARBA00022519"/>
    </source>
</evidence>
<dbReference type="PROSITE" id="PS50192">
    <property type="entry name" value="T_SNARE"/>
    <property type="match status" value="1"/>
</dbReference>
<evidence type="ECO:0000256" key="10">
    <source>
        <dbReference type="ARBA" id="ARBA00029447"/>
    </source>
</evidence>
<dbReference type="InterPro" id="IPR035965">
    <property type="entry name" value="PAS-like_dom_sf"/>
</dbReference>
<sequence length="790" mass="84284">MNKAFVDISGFSTTELIGAPHNVVRHPDMPREAFANLWETIKSGHSWEGLVKNRTKTGDHYWVKANVTPMAEDGSVTEFISVRSKPSREEVAEAERVYAAIRSGGKEYALADGRIVRRTLGSRLKTLANSITGRLAAVSAAAIAGMVLIGGIGLFGMNASNQALMSVYEDDTIHANRISDLLGSMRDNLQQIAFLAFDLRSGDKAAVEPRIAAVRANQASIAEQWRTILAATEPGEEMAVATRVADRRAAFDEKGVEPSLALAREGNVEGLERHLHDTALPLLQAAQEANAEFLAMQLDTAKQTFEAAEDSFHSRVFWASAFLLVCIGLAVASCFGILASIRRPQRMVERHLDAIANGDLTSRLPFSDVAEFTRIGAQIRMVKAKIGYAVQEREERQRQAEEERIHALQGMADTVEREAGSAVEQVVLRTGTMAQDANGMAGSAERVSVNAQNVAAAAEQALSNAQTVAAAAEELAASISEIASQIAHSNRVARRAVDTARRTQDTIQSLANAVGRIGDVAQLIQNIANQTNLLALNATIEAARAGEAGKGFAVVAQEVKNLANQTARSTDEITRQIAEIQDVTRTAVAAVAEIGGTIGEMDEISAAIAAAMEEQSAATQEISRNVAETSSAAREVSARIALVSQDADQTGSQAAHMRQGSAAVAVSIAELRRVLVRVVRTSTGDADRRRQPRYRVDEPCVVTIGGRSQAARVLDLSASGAKIAGLEGMAAAGRGTLRLDRYGAQVSFDIRDLDSGAACVAFAEADPMLGSFRTVVDRLTQGCRPIDKAA</sequence>
<keyword evidence="7 13" id="KW-1133">Transmembrane helix</keyword>
<evidence type="ECO:0000256" key="1">
    <source>
        <dbReference type="ARBA" id="ARBA00004429"/>
    </source>
</evidence>
<dbReference type="InterPro" id="IPR000727">
    <property type="entry name" value="T_SNARE_dom"/>
</dbReference>
<dbReference type="PRINTS" id="PR00260">
    <property type="entry name" value="CHEMTRNSDUCR"/>
</dbReference>
<proteinExistence type="inferred from homology"/>
<keyword evidence="12" id="KW-0175">Coiled coil</keyword>
<feature type="transmembrane region" description="Helical" evidence="13">
    <location>
        <begin position="135"/>
        <end position="157"/>
    </location>
</feature>
<evidence type="ECO:0000313" key="18">
    <source>
        <dbReference type="Proteomes" id="UP000781958"/>
    </source>
</evidence>
<feature type="transmembrane region" description="Helical" evidence="13">
    <location>
        <begin position="316"/>
        <end position="341"/>
    </location>
</feature>
<evidence type="ECO:0000313" key="17">
    <source>
        <dbReference type="EMBL" id="MBP2295771.1"/>
    </source>
</evidence>
<evidence type="ECO:0000256" key="9">
    <source>
        <dbReference type="ARBA" id="ARBA00023224"/>
    </source>
</evidence>
<dbReference type="Pfam" id="PF08447">
    <property type="entry name" value="PAS_3"/>
    <property type="match status" value="1"/>
</dbReference>
<feature type="domain" description="HAMP" evidence="16">
    <location>
        <begin position="339"/>
        <end position="391"/>
    </location>
</feature>
<keyword evidence="4" id="KW-0145">Chemotaxis</keyword>
<keyword evidence="6 13" id="KW-0812">Transmembrane</keyword>
<dbReference type="EMBL" id="JAGINP010000024">
    <property type="protein sequence ID" value="MBP2295771.1"/>
    <property type="molecule type" value="Genomic_DNA"/>
</dbReference>
<dbReference type="Pfam" id="PF07238">
    <property type="entry name" value="PilZ"/>
    <property type="match status" value="1"/>
</dbReference>
<dbReference type="Gene3D" id="3.30.450.20">
    <property type="entry name" value="PAS domain"/>
    <property type="match status" value="1"/>
</dbReference>
<dbReference type="SUPFAM" id="SSF55785">
    <property type="entry name" value="PYP-like sensor domain (PAS domain)"/>
    <property type="match status" value="1"/>
</dbReference>
<dbReference type="Pfam" id="PF00015">
    <property type="entry name" value="MCPsignal"/>
    <property type="match status" value="1"/>
</dbReference>
<keyword evidence="5" id="KW-0997">Cell inner membrane</keyword>
<comment type="subcellular location">
    <subcellularLocation>
        <location evidence="1">Cell inner membrane</location>
        <topology evidence="1">Multi-pass membrane protein</topology>
    </subcellularLocation>
</comment>
<dbReference type="SUPFAM" id="SSF58104">
    <property type="entry name" value="Methyl-accepting chemotaxis protein (MCP) signaling domain"/>
    <property type="match status" value="1"/>
</dbReference>
<dbReference type="CDD" id="cd00130">
    <property type="entry name" value="PAS"/>
    <property type="match status" value="1"/>
</dbReference>
<dbReference type="Proteomes" id="UP000781958">
    <property type="component" value="Unassembled WGS sequence"/>
</dbReference>
<evidence type="ECO:0000256" key="2">
    <source>
        <dbReference type="ARBA" id="ARBA00022475"/>
    </source>
</evidence>
<dbReference type="InterPro" id="IPR013655">
    <property type="entry name" value="PAS_fold_3"/>
</dbReference>
<dbReference type="PROSITE" id="PS50111">
    <property type="entry name" value="CHEMOTAXIS_TRANSDUC_2"/>
    <property type="match status" value="1"/>
</dbReference>
<evidence type="ECO:0000256" key="3">
    <source>
        <dbReference type="ARBA" id="ARBA00022481"/>
    </source>
</evidence>
<dbReference type="InterPro" id="IPR000014">
    <property type="entry name" value="PAS"/>
</dbReference>
<dbReference type="Pfam" id="PF02203">
    <property type="entry name" value="TarH"/>
    <property type="match status" value="1"/>
</dbReference>
<evidence type="ECO:0000259" key="14">
    <source>
        <dbReference type="PROSITE" id="PS50111"/>
    </source>
</evidence>
<dbReference type="InterPro" id="IPR009875">
    <property type="entry name" value="PilZ_domain"/>
</dbReference>
<evidence type="ECO:0000256" key="11">
    <source>
        <dbReference type="PROSITE-ProRule" id="PRU00284"/>
    </source>
</evidence>
<dbReference type="InterPro" id="IPR003660">
    <property type="entry name" value="HAMP_dom"/>
</dbReference>
<comment type="similarity">
    <text evidence="10">Belongs to the methyl-accepting chemotaxis (MCP) protein family.</text>
</comment>
<dbReference type="PANTHER" id="PTHR32089:SF112">
    <property type="entry name" value="LYSOZYME-LIKE PROTEIN-RELATED"/>
    <property type="match status" value="1"/>
</dbReference>
<evidence type="ECO:0000256" key="6">
    <source>
        <dbReference type="ARBA" id="ARBA00022692"/>
    </source>
</evidence>
<dbReference type="PANTHER" id="PTHR32089">
    <property type="entry name" value="METHYL-ACCEPTING CHEMOTAXIS PROTEIN MCPB"/>
    <property type="match status" value="1"/>
</dbReference>
<comment type="caution">
    <text evidence="17">The sequence shown here is derived from an EMBL/GenBank/DDBJ whole genome shotgun (WGS) entry which is preliminary data.</text>
</comment>
<keyword evidence="18" id="KW-1185">Reference proteome</keyword>
<reference evidence="17 18" key="1">
    <citation type="submission" date="2021-03" db="EMBL/GenBank/DDBJ databases">
        <title>Genomic Encyclopedia of Type Strains, Phase III (KMG-III): the genomes of soil and plant-associated and newly described type strains.</title>
        <authorList>
            <person name="Whitman W."/>
        </authorList>
    </citation>
    <scope>NUCLEOTIDE SEQUENCE [LARGE SCALE GENOMIC DNA]</scope>
    <source>
        <strain evidence="17 18">IMMIB AFH-6</strain>
    </source>
</reference>
<dbReference type="InterPro" id="IPR004090">
    <property type="entry name" value="Chemotax_Me-accpt_rcpt"/>
</dbReference>
<dbReference type="SUPFAM" id="SSF141371">
    <property type="entry name" value="PilZ domain-like"/>
    <property type="match status" value="1"/>
</dbReference>
<keyword evidence="17" id="KW-0675">Receptor</keyword>
<evidence type="ECO:0000256" key="7">
    <source>
        <dbReference type="ARBA" id="ARBA00022989"/>
    </source>
</evidence>
<dbReference type="InterPro" id="IPR004089">
    <property type="entry name" value="MCPsignal_dom"/>
</dbReference>
<dbReference type="SMART" id="SM00283">
    <property type="entry name" value="MA"/>
    <property type="match status" value="1"/>
</dbReference>
<organism evidence="17 18">
    <name type="scientific">Azospirillum rugosum</name>
    <dbReference type="NCBI Taxonomy" id="416170"/>
    <lineage>
        <taxon>Bacteria</taxon>
        <taxon>Pseudomonadati</taxon>
        <taxon>Pseudomonadota</taxon>
        <taxon>Alphaproteobacteria</taxon>
        <taxon>Rhodospirillales</taxon>
        <taxon>Azospirillaceae</taxon>
        <taxon>Azospirillum</taxon>
    </lineage>
</organism>
<dbReference type="NCBIfam" id="TIGR00229">
    <property type="entry name" value="sensory_box"/>
    <property type="match status" value="1"/>
</dbReference>
<feature type="domain" description="Methyl-accepting transducer" evidence="14">
    <location>
        <begin position="436"/>
        <end position="651"/>
    </location>
</feature>
<keyword evidence="3" id="KW-0488">Methylation</keyword>
<name>A0ABS4ST75_9PROT</name>
<accession>A0ABS4ST75</accession>
<feature type="coiled-coil region" evidence="12">
    <location>
        <begin position="391"/>
        <end position="418"/>
    </location>
</feature>
<dbReference type="Gene3D" id="1.10.287.950">
    <property type="entry name" value="Methyl-accepting chemotaxis protein"/>
    <property type="match status" value="1"/>
</dbReference>
<feature type="domain" description="T-SNARE coiled-coil homology" evidence="15">
    <location>
        <begin position="581"/>
        <end position="643"/>
    </location>
</feature>
<gene>
    <name evidence="17" type="ORF">J2851_005584</name>
</gene>
<keyword evidence="8 13" id="KW-0472">Membrane</keyword>
<protein>
    <submittedName>
        <fullName evidence="17">Methyl-accepting chemotaxis protein/aerotaxis receptor</fullName>
    </submittedName>
</protein>